<dbReference type="GO" id="GO:0016020">
    <property type="term" value="C:membrane"/>
    <property type="evidence" value="ECO:0007669"/>
    <property type="project" value="UniProtKB-SubCell"/>
</dbReference>
<keyword evidence="4" id="KW-0472">Membrane</keyword>
<comment type="subcellular location">
    <subcellularLocation>
        <location evidence="1">Membrane</location>
    </subcellularLocation>
</comment>
<accession>A0A2A6CKM3</accession>
<dbReference type="PANTHER" id="PTHR22718:SF25">
    <property type="entry name" value="G-PROTEIN COUPLED RECEPTORS FAMILY 1 PROFILE DOMAIN-CONTAINING PROTEIN"/>
    <property type="match status" value="1"/>
</dbReference>
<organism evidence="5 6">
    <name type="scientific">Pristionchus pacificus</name>
    <name type="common">Parasitic nematode worm</name>
    <dbReference type="NCBI Taxonomy" id="54126"/>
    <lineage>
        <taxon>Eukaryota</taxon>
        <taxon>Metazoa</taxon>
        <taxon>Ecdysozoa</taxon>
        <taxon>Nematoda</taxon>
        <taxon>Chromadorea</taxon>
        <taxon>Rhabditida</taxon>
        <taxon>Rhabditina</taxon>
        <taxon>Diplogasteromorpha</taxon>
        <taxon>Diplogasteroidea</taxon>
        <taxon>Neodiplogasteridae</taxon>
        <taxon>Pristionchus</taxon>
    </lineage>
</organism>
<evidence type="ECO:0000313" key="5">
    <source>
        <dbReference type="EnsemblMetazoa" id="PPA41805.1"/>
    </source>
</evidence>
<keyword evidence="3" id="KW-1133">Transmembrane helix</keyword>
<evidence type="ECO:0000256" key="4">
    <source>
        <dbReference type="ARBA" id="ARBA00023136"/>
    </source>
</evidence>
<keyword evidence="2" id="KW-0812">Transmembrane</keyword>
<dbReference type="CDD" id="cd00637">
    <property type="entry name" value="7tm_classA_rhodopsin-like"/>
    <property type="match status" value="1"/>
</dbReference>
<dbReference type="Gene3D" id="1.20.1070.10">
    <property type="entry name" value="Rhodopsin 7-helix transmembrane proteins"/>
    <property type="match status" value="1"/>
</dbReference>
<dbReference type="PANTHER" id="PTHR22718">
    <property type="entry name" value="SERPENTINE RECEPTOR, CLASS X"/>
    <property type="match status" value="1"/>
</dbReference>
<evidence type="ECO:0000256" key="2">
    <source>
        <dbReference type="ARBA" id="ARBA00022692"/>
    </source>
</evidence>
<proteinExistence type="predicted"/>
<gene>
    <name evidence="5" type="primary">WBGene00280174</name>
</gene>
<dbReference type="Proteomes" id="UP000005239">
    <property type="component" value="Unassembled WGS sequence"/>
</dbReference>
<reference evidence="5" key="2">
    <citation type="submission" date="2022-06" db="UniProtKB">
        <authorList>
            <consortium name="EnsemblMetazoa"/>
        </authorList>
    </citation>
    <scope>IDENTIFICATION</scope>
    <source>
        <strain evidence="5">PS312</strain>
    </source>
</reference>
<evidence type="ECO:0000313" key="6">
    <source>
        <dbReference type="Proteomes" id="UP000005239"/>
    </source>
</evidence>
<dbReference type="PROSITE" id="PS50262">
    <property type="entry name" value="G_PROTEIN_RECEP_F1_2"/>
    <property type="match status" value="1"/>
</dbReference>
<name>A0A2A6CKM3_PRIPA</name>
<dbReference type="SUPFAM" id="SSF81321">
    <property type="entry name" value="Family A G protein-coupled receptor-like"/>
    <property type="match status" value="1"/>
</dbReference>
<protein>
    <submittedName>
        <fullName evidence="5">G_PROTEIN_RECEP_F1_2 domain-containing protein</fullName>
    </submittedName>
</protein>
<dbReference type="AlphaFoldDB" id="A0A2A6CKM3"/>
<accession>A0A8R1V1B2</accession>
<reference evidence="6" key="1">
    <citation type="journal article" date="2008" name="Nat. Genet.">
        <title>The Pristionchus pacificus genome provides a unique perspective on nematode lifestyle and parasitism.</title>
        <authorList>
            <person name="Dieterich C."/>
            <person name="Clifton S.W."/>
            <person name="Schuster L.N."/>
            <person name="Chinwalla A."/>
            <person name="Delehaunty K."/>
            <person name="Dinkelacker I."/>
            <person name="Fulton L."/>
            <person name="Fulton R."/>
            <person name="Godfrey J."/>
            <person name="Minx P."/>
            <person name="Mitreva M."/>
            <person name="Roeseler W."/>
            <person name="Tian H."/>
            <person name="Witte H."/>
            <person name="Yang S.P."/>
            <person name="Wilson R.K."/>
            <person name="Sommer R.J."/>
        </authorList>
    </citation>
    <scope>NUCLEOTIDE SEQUENCE [LARGE SCALE GENOMIC DNA]</scope>
    <source>
        <strain evidence="6">PS312</strain>
    </source>
</reference>
<evidence type="ECO:0000256" key="3">
    <source>
        <dbReference type="ARBA" id="ARBA00022989"/>
    </source>
</evidence>
<evidence type="ECO:0000256" key="1">
    <source>
        <dbReference type="ARBA" id="ARBA00004370"/>
    </source>
</evidence>
<sequence>MVFIYTYDAGFVFGIITARDTSQNTSLLILESVFGLVVAISNMLIILTFFVGWKKLMKSNFYIILVNLVACTSLKAFVELGFIVPYYVMQSNELKQHGYFSGRYEYLVFNVSVFADYGVLFFSMFIAIDRFILVKRTSSDVIASLFFQRLSQVLIRLKMIICCCTVWLITAVIPALFFVLECQYVYQQKLKLYRNTCNNAGIGILWTLLNCLIYLTYACAGIVLMIYLMIIQSLRRQRSVHSQPGKAYISNVQMQLLKQSGLVFTLYAVNTLTFNRIRGTLIYASQTSIFCVLAMTAVAPGKIFDHFLIAYIENLLNLSIAAIYPICFLAMSGEMKRILILKMIPRGSWAISSVRHSSNNIRPARNEIT</sequence>
<dbReference type="InterPro" id="IPR017452">
    <property type="entry name" value="GPCR_Rhodpsn_7TM"/>
</dbReference>
<dbReference type="EnsemblMetazoa" id="PPA41805.1">
    <property type="protein sequence ID" value="PPA41805.1"/>
    <property type="gene ID" value="WBGene00280174"/>
</dbReference>
<keyword evidence="6" id="KW-1185">Reference proteome</keyword>